<evidence type="ECO:0000313" key="2">
    <source>
        <dbReference type="Proteomes" id="UP001497382"/>
    </source>
</evidence>
<gene>
    <name evidence="1" type="ORF">LARSCL_LOCUS15235</name>
</gene>
<feature type="non-terminal residue" evidence="1">
    <location>
        <position position="61"/>
    </location>
</feature>
<sequence length="61" mass="7390">MREEFGFIAIIIKLKRIFKEFFSQSIWTKILHRFTIINSVRHTKFYITPAKGLRDINFTNI</sequence>
<protein>
    <submittedName>
        <fullName evidence="1">Uncharacterized protein</fullName>
    </submittedName>
</protein>
<comment type="caution">
    <text evidence="1">The sequence shown here is derived from an EMBL/GenBank/DDBJ whole genome shotgun (WGS) entry which is preliminary data.</text>
</comment>
<evidence type="ECO:0000313" key="1">
    <source>
        <dbReference type="EMBL" id="CAL1288242.1"/>
    </source>
</evidence>
<keyword evidence="2" id="KW-1185">Reference proteome</keyword>
<organism evidence="1 2">
    <name type="scientific">Larinioides sclopetarius</name>
    <dbReference type="NCBI Taxonomy" id="280406"/>
    <lineage>
        <taxon>Eukaryota</taxon>
        <taxon>Metazoa</taxon>
        <taxon>Ecdysozoa</taxon>
        <taxon>Arthropoda</taxon>
        <taxon>Chelicerata</taxon>
        <taxon>Arachnida</taxon>
        <taxon>Araneae</taxon>
        <taxon>Araneomorphae</taxon>
        <taxon>Entelegynae</taxon>
        <taxon>Araneoidea</taxon>
        <taxon>Araneidae</taxon>
        <taxon>Larinioides</taxon>
    </lineage>
</organism>
<dbReference type="AlphaFoldDB" id="A0AAV2AXA6"/>
<dbReference type="EMBL" id="CAXIEN010000228">
    <property type="protein sequence ID" value="CAL1288242.1"/>
    <property type="molecule type" value="Genomic_DNA"/>
</dbReference>
<dbReference type="Proteomes" id="UP001497382">
    <property type="component" value="Unassembled WGS sequence"/>
</dbReference>
<reference evidence="1 2" key="1">
    <citation type="submission" date="2024-04" db="EMBL/GenBank/DDBJ databases">
        <authorList>
            <person name="Rising A."/>
            <person name="Reimegard J."/>
            <person name="Sonavane S."/>
            <person name="Akerstrom W."/>
            <person name="Nylinder S."/>
            <person name="Hedman E."/>
            <person name="Kallberg Y."/>
        </authorList>
    </citation>
    <scope>NUCLEOTIDE SEQUENCE [LARGE SCALE GENOMIC DNA]</scope>
</reference>
<accession>A0AAV2AXA6</accession>
<name>A0AAV2AXA6_9ARAC</name>
<proteinExistence type="predicted"/>